<dbReference type="Proteomes" id="UP000257055">
    <property type="component" value="Unassembled WGS sequence"/>
</dbReference>
<dbReference type="InterPro" id="IPR051599">
    <property type="entry name" value="Cell_Envelope_Assoc"/>
</dbReference>
<dbReference type="Gene3D" id="3.40.50.620">
    <property type="entry name" value="HUPs"/>
    <property type="match status" value="1"/>
</dbReference>
<dbReference type="PANTHER" id="PTHR30336:SF4">
    <property type="entry name" value="ENVELOPE BIOGENESIS FACTOR ELYC"/>
    <property type="match status" value="1"/>
</dbReference>
<dbReference type="AlphaFoldDB" id="A0A3D8TNT6"/>
<dbReference type="EMBL" id="LARY01000002">
    <property type="protein sequence ID" value="RDX00520.1"/>
    <property type="molecule type" value="Genomic_DNA"/>
</dbReference>
<evidence type="ECO:0000313" key="3">
    <source>
        <dbReference type="Proteomes" id="UP000257055"/>
    </source>
</evidence>
<dbReference type="InterPro" id="IPR003848">
    <property type="entry name" value="DUF218"/>
</dbReference>
<evidence type="ECO:0000259" key="1">
    <source>
        <dbReference type="Pfam" id="PF02698"/>
    </source>
</evidence>
<gene>
    <name evidence="2" type="ORF">UR08_05825</name>
</gene>
<proteinExistence type="predicted"/>
<sequence length="186" mass="21114">MKKFFLALLLMPAVYLFFLVVLMYCGSRARPSHHPDTLLVLGAKVEGSPAYPSAMLKERLDQAVRVYNAHPESKVVVSGGQGANESEPEAVVMKRYLISQGIPEARIRVEPKSSRTRENLLFSQKSFPSRDLVIITSDYHMFRALLLAKRLNIRASGSAAKSKSRKRYKNYVKEMFAISYCFFCDR</sequence>
<reference evidence="3" key="1">
    <citation type="submission" date="2015-04" db="EMBL/GenBank/DDBJ databases">
        <authorList>
            <person name="Schardt J."/>
            <person name="Mueller-Herbst S."/>
            <person name="Scherer S."/>
            <person name="Huptas C."/>
        </authorList>
    </citation>
    <scope>NUCLEOTIDE SEQUENCE [LARGE SCALE GENOMIC DNA]</scope>
    <source>
        <strain evidence="3">Kiel-L1</strain>
    </source>
</reference>
<dbReference type="PANTHER" id="PTHR30336">
    <property type="entry name" value="INNER MEMBRANE PROTEIN, PROBABLE PERMEASE"/>
    <property type="match status" value="1"/>
</dbReference>
<dbReference type="Pfam" id="PF02698">
    <property type="entry name" value="DUF218"/>
    <property type="match status" value="1"/>
</dbReference>
<accession>A0A3D8TNT6</accession>
<name>A0A3D8TNT6_9LIST</name>
<dbReference type="RefSeq" id="WP_115752754.1">
    <property type="nucleotide sequence ID" value="NZ_LARY01000002.1"/>
</dbReference>
<dbReference type="GO" id="GO:0043164">
    <property type="term" value="P:Gram-negative-bacterium-type cell wall biogenesis"/>
    <property type="evidence" value="ECO:0007669"/>
    <property type="project" value="TreeGrafter"/>
</dbReference>
<dbReference type="GO" id="GO:0000270">
    <property type="term" value="P:peptidoglycan metabolic process"/>
    <property type="evidence" value="ECO:0007669"/>
    <property type="project" value="TreeGrafter"/>
</dbReference>
<evidence type="ECO:0000313" key="2">
    <source>
        <dbReference type="EMBL" id="RDX00520.1"/>
    </source>
</evidence>
<dbReference type="InterPro" id="IPR014729">
    <property type="entry name" value="Rossmann-like_a/b/a_fold"/>
</dbReference>
<feature type="domain" description="DUF218" evidence="1">
    <location>
        <begin position="36"/>
        <end position="155"/>
    </location>
</feature>
<keyword evidence="3" id="KW-1185">Reference proteome</keyword>
<protein>
    <recommendedName>
        <fullName evidence="1">DUF218 domain-containing protein</fullName>
    </recommendedName>
</protein>
<organism evidence="2 3">
    <name type="scientific">Listeria kieliensis</name>
    <dbReference type="NCBI Taxonomy" id="1621700"/>
    <lineage>
        <taxon>Bacteria</taxon>
        <taxon>Bacillati</taxon>
        <taxon>Bacillota</taxon>
        <taxon>Bacilli</taxon>
        <taxon>Bacillales</taxon>
        <taxon>Listeriaceae</taxon>
        <taxon>Listeria</taxon>
    </lineage>
</organism>
<dbReference type="CDD" id="cd06259">
    <property type="entry name" value="YdcF-like"/>
    <property type="match status" value="1"/>
</dbReference>
<comment type="caution">
    <text evidence="2">The sequence shown here is derived from an EMBL/GenBank/DDBJ whole genome shotgun (WGS) entry which is preliminary data.</text>
</comment>
<dbReference type="GO" id="GO:0005886">
    <property type="term" value="C:plasma membrane"/>
    <property type="evidence" value="ECO:0007669"/>
    <property type="project" value="TreeGrafter"/>
</dbReference>